<protein>
    <submittedName>
        <fullName evidence="1">Uncharacterized protein</fullName>
    </submittedName>
</protein>
<sequence>MKRDNQLFYETQVGTVTSEISSHAKLITQIKNYNT</sequence>
<organism evidence="1 2">
    <name type="scientific">Microcystis aeruginosa NIES-2519</name>
    <dbReference type="NCBI Taxonomy" id="2303981"/>
    <lineage>
        <taxon>Bacteria</taxon>
        <taxon>Bacillati</taxon>
        <taxon>Cyanobacteriota</taxon>
        <taxon>Cyanophyceae</taxon>
        <taxon>Oscillatoriophycideae</taxon>
        <taxon>Chroococcales</taxon>
        <taxon>Microcystaceae</taxon>
        <taxon>Microcystis</taxon>
    </lineage>
</organism>
<dbReference type="EMBL" id="BHVO01000300">
    <property type="protein sequence ID" value="GCA73180.1"/>
    <property type="molecule type" value="Genomic_DNA"/>
</dbReference>
<evidence type="ECO:0000313" key="1">
    <source>
        <dbReference type="EMBL" id="GCA73180.1"/>
    </source>
</evidence>
<reference evidence="1 2" key="1">
    <citation type="submission" date="2018-09" db="EMBL/GenBank/DDBJ databases">
        <title>Evolutionary history of phycoerythrin pigmentation in the water bloom-forming cyanobacterium Microcystis aeruginosa.</title>
        <authorList>
            <person name="Tanabe Y."/>
            <person name="Tanabe Y."/>
            <person name="Yamaguchi H."/>
        </authorList>
    </citation>
    <scope>NUCLEOTIDE SEQUENCE [LARGE SCALE GENOMIC DNA]</scope>
    <source>
        <strain evidence="1 2">NIES-2519</strain>
    </source>
</reference>
<gene>
    <name evidence="1" type="ORF">MiYa_04739</name>
</gene>
<comment type="caution">
    <text evidence="1">The sequence shown here is derived from an EMBL/GenBank/DDBJ whole genome shotgun (WGS) entry which is preliminary data.</text>
</comment>
<accession>A0A5A5RAX4</accession>
<dbReference type="AlphaFoldDB" id="A0A5A5RAX4"/>
<proteinExistence type="predicted"/>
<evidence type="ECO:0000313" key="2">
    <source>
        <dbReference type="Proteomes" id="UP000323569"/>
    </source>
</evidence>
<dbReference type="Proteomes" id="UP000323569">
    <property type="component" value="Unassembled WGS sequence"/>
</dbReference>
<name>A0A5A5RAX4_MICAE</name>